<organism evidence="2 3">
    <name type="scientific">Planoprotostelium fungivorum</name>
    <dbReference type="NCBI Taxonomy" id="1890364"/>
    <lineage>
        <taxon>Eukaryota</taxon>
        <taxon>Amoebozoa</taxon>
        <taxon>Evosea</taxon>
        <taxon>Variosea</taxon>
        <taxon>Cavosteliida</taxon>
        <taxon>Cavosteliaceae</taxon>
        <taxon>Planoprotostelium</taxon>
    </lineage>
</organism>
<reference evidence="2 3" key="1">
    <citation type="journal article" date="2018" name="Genome Biol. Evol.">
        <title>Multiple Roots of Fruiting Body Formation in Amoebozoa.</title>
        <authorList>
            <person name="Hillmann F."/>
            <person name="Forbes G."/>
            <person name="Novohradska S."/>
            <person name="Ferling I."/>
            <person name="Riege K."/>
            <person name="Groth M."/>
            <person name="Westermann M."/>
            <person name="Marz M."/>
            <person name="Spaller T."/>
            <person name="Winckler T."/>
            <person name="Schaap P."/>
            <person name="Glockner G."/>
        </authorList>
    </citation>
    <scope>NUCLEOTIDE SEQUENCE [LARGE SCALE GENOMIC DNA]</scope>
    <source>
        <strain evidence="2 3">Jena</strain>
    </source>
</reference>
<evidence type="ECO:0000313" key="2">
    <source>
        <dbReference type="EMBL" id="PRP87949.1"/>
    </source>
</evidence>
<dbReference type="EMBL" id="MDYQ01000016">
    <property type="protein sequence ID" value="PRP87949.1"/>
    <property type="molecule type" value="Genomic_DNA"/>
</dbReference>
<protein>
    <submittedName>
        <fullName evidence="2">Uncharacterized protein</fullName>
    </submittedName>
</protein>
<proteinExistence type="predicted"/>
<evidence type="ECO:0000256" key="1">
    <source>
        <dbReference type="SAM" id="MobiDB-lite"/>
    </source>
</evidence>
<dbReference type="InParanoid" id="A0A2P6NVF2"/>
<evidence type="ECO:0000313" key="3">
    <source>
        <dbReference type="Proteomes" id="UP000241769"/>
    </source>
</evidence>
<gene>
    <name evidence="2" type="ORF">PROFUN_02686</name>
</gene>
<comment type="caution">
    <text evidence="2">The sequence shown here is derived from an EMBL/GenBank/DDBJ whole genome shotgun (WGS) entry which is preliminary data.</text>
</comment>
<accession>A0A2P6NVF2</accession>
<keyword evidence="3" id="KW-1185">Reference proteome</keyword>
<feature type="region of interest" description="Disordered" evidence="1">
    <location>
        <begin position="64"/>
        <end position="83"/>
    </location>
</feature>
<dbReference type="Proteomes" id="UP000241769">
    <property type="component" value="Unassembled WGS sequence"/>
</dbReference>
<name>A0A2P6NVF2_9EUKA</name>
<dbReference type="AlphaFoldDB" id="A0A2P6NVF2"/>
<sequence>MSSLGPQKYALDVRCGTKMRMRNVRVQGETSSSTPLLLRSLEDISTRKKSFQLVAARLFVPSSSLPSSFSRQPPEERQQKRNINLPHRIPCEIFEFDKRRPPAFRLSVGFIKDEKRVSERHGFESERKEARAGREIIGEVPYSSILRWSSIPQSRVIKPWSQEQSHAMLPYTESWWGTHFSPDCPDTGYWL</sequence>